<name>A0A0R3L8V6_9BRAD</name>
<comment type="caution">
    <text evidence="1">The sequence shown here is derived from an EMBL/GenBank/DDBJ whole genome shotgun (WGS) entry which is preliminary data.</text>
</comment>
<sequence length="100" mass="10922">MSMGKVARDGREVLVPLVEMNSRDLPDHDARYLIAVSDADSAPHGVVSDSVLQRRMFEVDYRGDYAAFNSNQSGMGPWEDAANVAIAVCKGRAIIDLRPS</sequence>
<proteinExistence type="predicted"/>
<evidence type="ECO:0000313" key="1">
    <source>
        <dbReference type="EMBL" id="KRR02063.1"/>
    </source>
</evidence>
<dbReference type="Proteomes" id="UP000051913">
    <property type="component" value="Unassembled WGS sequence"/>
</dbReference>
<protein>
    <submittedName>
        <fullName evidence="1">Uncharacterized protein</fullName>
    </submittedName>
</protein>
<accession>A0A0R3L8V6</accession>
<organism evidence="1 2">
    <name type="scientific">Bradyrhizobium valentinum</name>
    <dbReference type="NCBI Taxonomy" id="1518501"/>
    <lineage>
        <taxon>Bacteria</taxon>
        <taxon>Pseudomonadati</taxon>
        <taxon>Pseudomonadota</taxon>
        <taxon>Alphaproteobacteria</taxon>
        <taxon>Hyphomicrobiales</taxon>
        <taxon>Nitrobacteraceae</taxon>
        <taxon>Bradyrhizobium</taxon>
    </lineage>
</organism>
<reference evidence="1 2" key="1">
    <citation type="submission" date="2014-03" db="EMBL/GenBank/DDBJ databases">
        <title>Bradyrhizobium valentinum sp. nov., isolated from effective nodules of Lupinus mariae-josephae, a lupine endemic of basic-lime soils in Eastern Spain.</title>
        <authorList>
            <person name="Duran D."/>
            <person name="Rey L."/>
            <person name="Navarro A."/>
            <person name="Busquets A."/>
            <person name="Imperial J."/>
            <person name="Ruiz-Argueso T."/>
        </authorList>
    </citation>
    <scope>NUCLEOTIDE SEQUENCE [LARGE SCALE GENOMIC DNA]</scope>
    <source>
        <strain evidence="1 2">LmjM3</strain>
    </source>
</reference>
<keyword evidence="2" id="KW-1185">Reference proteome</keyword>
<dbReference type="EMBL" id="LLXX01000153">
    <property type="protein sequence ID" value="KRR02063.1"/>
    <property type="molecule type" value="Genomic_DNA"/>
</dbReference>
<dbReference type="AlphaFoldDB" id="A0A0R3L8V6"/>
<evidence type="ECO:0000313" key="2">
    <source>
        <dbReference type="Proteomes" id="UP000051913"/>
    </source>
</evidence>
<gene>
    <name evidence="1" type="ORF">CP49_04585</name>
</gene>